<dbReference type="Proteomes" id="UP000530564">
    <property type="component" value="Unassembled WGS sequence"/>
</dbReference>
<name>A0A840A4J2_9CAUL</name>
<evidence type="ECO:0000313" key="1">
    <source>
        <dbReference type="EMBL" id="MBB3893288.1"/>
    </source>
</evidence>
<dbReference type="RefSeq" id="WP_183776704.1">
    <property type="nucleotide sequence ID" value="NZ_JACIDK010000008.1"/>
</dbReference>
<gene>
    <name evidence="1" type="ORF">GGQ61_004030</name>
</gene>
<comment type="caution">
    <text evidence="1">The sequence shown here is derived from an EMBL/GenBank/DDBJ whole genome shotgun (WGS) entry which is preliminary data.</text>
</comment>
<reference evidence="1 2" key="1">
    <citation type="submission" date="2020-08" db="EMBL/GenBank/DDBJ databases">
        <title>Genomic Encyclopedia of Type Strains, Phase IV (KMG-IV): sequencing the most valuable type-strain genomes for metagenomic binning, comparative biology and taxonomic classification.</title>
        <authorList>
            <person name="Goeker M."/>
        </authorList>
    </citation>
    <scope>NUCLEOTIDE SEQUENCE [LARGE SCALE GENOMIC DNA]</scope>
    <source>
        <strain evidence="1 2">DSM 21793</strain>
    </source>
</reference>
<dbReference type="AlphaFoldDB" id="A0A840A4J2"/>
<keyword evidence="2" id="KW-1185">Reference proteome</keyword>
<protein>
    <submittedName>
        <fullName evidence="1">Uncharacterized protein</fullName>
    </submittedName>
</protein>
<proteinExistence type="predicted"/>
<accession>A0A840A4J2</accession>
<organism evidence="1 2">
    <name type="scientific">Phenylobacterium haematophilum</name>
    <dbReference type="NCBI Taxonomy" id="98513"/>
    <lineage>
        <taxon>Bacteria</taxon>
        <taxon>Pseudomonadati</taxon>
        <taxon>Pseudomonadota</taxon>
        <taxon>Alphaproteobacteria</taxon>
        <taxon>Caulobacterales</taxon>
        <taxon>Caulobacteraceae</taxon>
        <taxon>Phenylobacterium</taxon>
    </lineage>
</organism>
<sequence>MAMTLYDHQQRLDDLEVVVTALVETVSTHPNGRAQLGEVVRRLRARGARGAAELLAGERAGAAYRR</sequence>
<evidence type="ECO:0000313" key="2">
    <source>
        <dbReference type="Proteomes" id="UP000530564"/>
    </source>
</evidence>
<dbReference type="EMBL" id="JACIDK010000008">
    <property type="protein sequence ID" value="MBB3893288.1"/>
    <property type="molecule type" value="Genomic_DNA"/>
</dbReference>